<feature type="transmembrane region" description="Helical" evidence="1">
    <location>
        <begin position="39"/>
        <end position="60"/>
    </location>
</feature>
<organism evidence="2 3">
    <name type="scientific">Photorhabdus aegyptia</name>
    <dbReference type="NCBI Taxonomy" id="2805098"/>
    <lineage>
        <taxon>Bacteria</taxon>
        <taxon>Pseudomonadati</taxon>
        <taxon>Pseudomonadota</taxon>
        <taxon>Gammaproteobacteria</taxon>
        <taxon>Enterobacterales</taxon>
        <taxon>Morganellaceae</taxon>
        <taxon>Photorhabdus</taxon>
    </lineage>
</organism>
<sequence>MKVKNVTIKKEWNSSNDEAMTGTSSLPEKRNWLARKWKLMIVCFIPAFIVGAFMIVMGVMKSSEPYKKALALAQGNPVVKEILGQPIEVGWFVSGSVNEKEAELDIPIKGNRSGGTVHVDANKHAGHWRYKNITVQPDSSGRLIDLLAIDNPMK</sequence>
<proteinExistence type="predicted"/>
<keyword evidence="3" id="KW-1185">Reference proteome</keyword>
<protein>
    <submittedName>
        <fullName evidence="2">Cytochrome oxidase complex assembly protein 1</fullName>
    </submittedName>
</protein>
<accession>A0A022PG01</accession>
<evidence type="ECO:0000313" key="2">
    <source>
        <dbReference type="EMBL" id="EYU13395.1"/>
    </source>
</evidence>
<reference evidence="2 3" key="1">
    <citation type="submission" date="2014-03" db="EMBL/GenBank/DDBJ databases">
        <title>Draft Genome of Photorhabdus luminescens BA1, an Egyptian Isolate.</title>
        <authorList>
            <person name="Ghazal S."/>
            <person name="Hurst S.G.IV."/>
            <person name="Morris K."/>
            <person name="Thomas K."/>
            <person name="Tisa L.S."/>
        </authorList>
    </citation>
    <scope>NUCLEOTIDE SEQUENCE [LARGE SCALE GENOMIC DNA]</scope>
    <source>
        <strain evidence="2 3">BA1</strain>
    </source>
</reference>
<dbReference type="RefSeq" id="WP_051560882.1">
    <property type="nucleotide sequence ID" value="NZ_CAWLTM010000027.1"/>
</dbReference>
<dbReference type="AlphaFoldDB" id="A0A022PG01"/>
<evidence type="ECO:0000313" key="3">
    <source>
        <dbReference type="Proteomes" id="UP000023464"/>
    </source>
</evidence>
<dbReference type="Pfam" id="PF08695">
    <property type="entry name" value="Coa1"/>
    <property type="match status" value="1"/>
</dbReference>
<evidence type="ECO:0000256" key="1">
    <source>
        <dbReference type="SAM" id="Phobius"/>
    </source>
</evidence>
<gene>
    <name evidence="2" type="ORF">BA1DRAFT_04117</name>
</gene>
<name>A0A022PG01_9GAMM</name>
<dbReference type="InterPro" id="IPR014807">
    <property type="entry name" value="Coa1"/>
</dbReference>
<dbReference type="Proteomes" id="UP000023464">
    <property type="component" value="Unassembled WGS sequence"/>
</dbReference>
<comment type="caution">
    <text evidence="2">The sequence shown here is derived from an EMBL/GenBank/DDBJ whole genome shotgun (WGS) entry which is preliminary data.</text>
</comment>
<dbReference type="PATRIC" id="fig|1393736.3.peg.4191"/>
<keyword evidence="1" id="KW-0812">Transmembrane</keyword>
<keyword evidence="1" id="KW-0472">Membrane</keyword>
<keyword evidence="1" id="KW-1133">Transmembrane helix</keyword>
<dbReference type="EMBL" id="JFGV01000088">
    <property type="protein sequence ID" value="EYU13395.1"/>
    <property type="molecule type" value="Genomic_DNA"/>
</dbReference>